<feature type="domain" description="BACK" evidence="1">
    <location>
        <begin position="33"/>
        <end position="76"/>
    </location>
</feature>
<dbReference type="Proteomes" id="UP000078200">
    <property type="component" value="Unassembled WGS sequence"/>
</dbReference>
<accession>A0A1A9VB03</accession>
<dbReference type="Gene3D" id="1.25.40.420">
    <property type="match status" value="1"/>
</dbReference>
<dbReference type="Pfam" id="PF07707">
    <property type="entry name" value="BACK"/>
    <property type="match status" value="1"/>
</dbReference>
<dbReference type="AlphaFoldDB" id="A0A1A9VB03"/>
<dbReference type="InterPro" id="IPR011705">
    <property type="entry name" value="BACK"/>
</dbReference>
<dbReference type="VEuPathDB" id="VectorBase:GAUT031496"/>
<reference evidence="2" key="1">
    <citation type="submission" date="2020-05" db="UniProtKB">
        <authorList>
            <consortium name="EnsemblMetazoa"/>
        </authorList>
    </citation>
    <scope>IDENTIFICATION</scope>
    <source>
        <strain evidence="2">TTRI</strain>
    </source>
</reference>
<name>A0A1A9VB03_GLOAU</name>
<dbReference type="EnsemblMetazoa" id="GAUT031496-RA">
    <property type="protein sequence ID" value="GAUT031496-PA"/>
    <property type="gene ID" value="GAUT031496"/>
</dbReference>
<evidence type="ECO:0000313" key="2">
    <source>
        <dbReference type="EnsemblMetazoa" id="GAUT031496-PA"/>
    </source>
</evidence>
<organism evidence="2 3">
    <name type="scientific">Glossina austeni</name>
    <name type="common">Savannah tsetse fly</name>
    <dbReference type="NCBI Taxonomy" id="7395"/>
    <lineage>
        <taxon>Eukaryota</taxon>
        <taxon>Metazoa</taxon>
        <taxon>Ecdysozoa</taxon>
        <taxon>Arthropoda</taxon>
        <taxon>Hexapoda</taxon>
        <taxon>Insecta</taxon>
        <taxon>Pterygota</taxon>
        <taxon>Neoptera</taxon>
        <taxon>Endopterygota</taxon>
        <taxon>Diptera</taxon>
        <taxon>Brachycera</taxon>
        <taxon>Muscomorpha</taxon>
        <taxon>Hippoboscoidea</taxon>
        <taxon>Glossinidae</taxon>
        <taxon>Glossina</taxon>
    </lineage>
</organism>
<proteinExistence type="predicted"/>
<sequence>MRIFRFLKTTSVTDKLKIQYMQFIKGKVHRKKCSRLRKLADMHSCKELHNFSHKYLLDYIDDLIDEKDLLLLSFEENLNISYDARFSEKKQSTSSDYSLESKGTTTLAYHLSNTNQPNHLNVKEATVFNMNQLLKLTN</sequence>
<evidence type="ECO:0000259" key="1">
    <source>
        <dbReference type="Pfam" id="PF07707"/>
    </source>
</evidence>
<keyword evidence="3" id="KW-1185">Reference proteome</keyword>
<evidence type="ECO:0000313" key="3">
    <source>
        <dbReference type="Proteomes" id="UP000078200"/>
    </source>
</evidence>
<protein>
    <submittedName>
        <fullName evidence="2">BACK domain-containing protein</fullName>
    </submittedName>
</protein>